<protein>
    <recommendedName>
        <fullName evidence="1">Phage neck terminator protein gp12-like domain-containing protein</fullName>
    </recommendedName>
</protein>
<dbReference type="Pfam" id="PF23961">
    <property type="entry name" value="Phage_tail_terminator_9"/>
    <property type="match status" value="1"/>
</dbReference>
<evidence type="ECO:0000259" key="1">
    <source>
        <dbReference type="Pfam" id="PF23961"/>
    </source>
</evidence>
<sequence length="181" mass="20960">MHDETLIQDLTNKLGFFIKTVTNRKLILVGESVIPKQTDDYVMIEQSVIADPNWHSNEELDDNGFVRQSWNSQVNFIITVCKGDTLNDAAKIKHSLHLPWINYEYFKDPRFAFASCTNAIKQRVVLNYQEYEDRSRFVITFNCLFVDSDYGVFEDLLRVRLTSTIRGPIQDVEVVSDVSIT</sequence>
<dbReference type="Proteomes" id="UP000316128">
    <property type="component" value="Segment"/>
</dbReference>
<dbReference type="EMBL" id="MK804893">
    <property type="protein sequence ID" value="QDB74008.1"/>
    <property type="molecule type" value="Genomic_DNA"/>
</dbReference>
<keyword evidence="3" id="KW-1185">Reference proteome</keyword>
<proteinExistence type="predicted"/>
<feature type="domain" description="Phage neck terminator protein gp12-like" evidence="1">
    <location>
        <begin position="9"/>
        <end position="160"/>
    </location>
</feature>
<reference evidence="2 3" key="1">
    <citation type="submission" date="2019-04" db="EMBL/GenBank/DDBJ databases">
        <title>Nine Novel Phages from a Plateau Lake in Southwest China Provide Insights into Aeromonas Phage Diversity.</title>
        <authorList>
            <person name="Xiao W."/>
            <person name="Bai M."/>
            <person name="Wang Y."/>
            <person name="Cui X."/>
        </authorList>
    </citation>
    <scope>NUCLEOTIDE SEQUENCE [LARGE SCALE GENOMIC DNA]</scope>
</reference>
<organism evidence="2 3">
    <name type="scientific">Aeromonas phage 2L372D</name>
    <dbReference type="NCBI Taxonomy" id="2588097"/>
    <lineage>
        <taxon>Viruses</taxon>
        <taxon>Duplodnaviria</taxon>
        <taxon>Heunggongvirae</taxon>
        <taxon>Uroviricota</taxon>
        <taxon>Caudoviricetes</taxon>
        <taxon>Plateaulakevirus</taxon>
        <taxon>Plateaulakevirus pv2L372D</taxon>
    </lineage>
</organism>
<dbReference type="InterPro" id="IPR057087">
    <property type="entry name" value="Gp12-like"/>
</dbReference>
<evidence type="ECO:0000313" key="3">
    <source>
        <dbReference type="Proteomes" id="UP000316128"/>
    </source>
</evidence>
<gene>
    <name evidence="2" type="ORF">2L372D_094</name>
</gene>
<accession>A0A4Y5TXD2</accession>
<evidence type="ECO:0000313" key="2">
    <source>
        <dbReference type="EMBL" id="QDB74008.1"/>
    </source>
</evidence>
<name>A0A4Y5TXD2_9CAUD</name>